<dbReference type="InterPro" id="IPR035901">
    <property type="entry name" value="GIY-YIG_endonuc_sf"/>
</dbReference>
<dbReference type="STRING" id="314344.AL013_06885"/>
<dbReference type="eggNOG" id="ENOG502Z9J4">
    <property type="taxonomic scope" value="Bacteria"/>
</dbReference>
<comment type="caution">
    <text evidence="1">The sequence shown here is derived from an EMBL/GenBank/DDBJ whole genome shotgun (WGS) entry which is preliminary data.</text>
</comment>
<sequence length="274" mass="32339">MSDIPITNIIRIEEPNKYKFHAARWNGGDQPLDVYVRDKKEWFGWNTWRNSKNEFSRQYIFSLIDFYPENNMWLFGGIYEVVKRNDIPDSHSYEIKELKEYSDYIGRLKIKLEKPSRGRAFFLEHHLGKMKVSEILKQPYSGEAFPGYENINHDFNILIPIFKNENADWKAALKNVKGVYVITDKSNGKKYIGSAYGDSGIWSRWGCYIGTGHGWNDELTKLIKAEGFDYAKDNFRLSLLEYRPMKADDKVIIERESYWKEVFLSRGKFGYNKN</sequence>
<dbReference type="Gene3D" id="3.40.1440.10">
    <property type="entry name" value="GIY-YIG endonuclease"/>
    <property type="match status" value="1"/>
</dbReference>
<gene>
    <name evidence="1" type="ORF">SPV1_11696</name>
</gene>
<dbReference type="SUPFAM" id="SSF82771">
    <property type="entry name" value="GIY-YIG endonuclease"/>
    <property type="match status" value="1"/>
</dbReference>
<dbReference type="CDD" id="cd10446">
    <property type="entry name" value="GIY-YIG_unchar_1"/>
    <property type="match status" value="1"/>
</dbReference>
<evidence type="ECO:0000313" key="2">
    <source>
        <dbReference type="Proteomes" id="UP000005297"/>
    </source>
</evidence>
<dbReference type="EMBL" id="AATS01000003">
    <property type="protein sequence ID" value="EAU55394.1"/>
    <property type="molecule type" value="Genomic_DNA"/>
</dbReference>
<keyword evidence="2" id="KW-1185">Reference proteome</keyword>
<dbReference type="RefSeq" id="WP_009849857.1">
    <property type="nucleotide sequence ID" value="NZ_DS022294.1"/>
</dbReference>
<protein>
    <submittedName>
        <fullName evidence="1">Uncharacterized protein</fullName>
    </submittedName>
</protein>
<accession>Q0F0Z7</accession>
<dbReference type="AlphaFoldDB" id="Q0F0Z7"/>
<proteinExistence type="predicted"/>
<organism evidence="1 2">
    <name type="scientific">Mariprofundus ferrooxydans PV-1</name>
    <dbReference type="NCBI Taxonomy" id="314345"/>
    <lineage>
        <taxon>Bacteria</taxon>
        <taxon>Pseudomonadati</taxon>
        <taxon>Pseudomonadota</taxon>
        <taxon>Candidatius Mariprofundia</taxon>
        <taxon>Mariprofundales</taxon>
        <taxon>Mariprofundaceae</taxon>
        <taxon>Mariprofundus</taxon>
    </lineage>
</organism>
<dbReference type="InParanoid" id="Q0F0Z7"/>
<dbReference type="OrthoDB" id="89044at2"/>
<name>Q0F0Z7_9PROT</name>
<reference evidence="1 2" key="1">
    <citation type="submission" date="2006-09" db="EMBL/GenBank/DDBJ databases">
        <authorList>
            <person name="Emerson D."/>
            <person name="Ferriera S."/>
            <person name="Johnson J."/>
            <person name="Kravitz S."/>
            <person name="Halpern A."/>
            <person name="Remington K."/>
            <person name="Beeson K."/>
            <person name="Tran B."/>
            <person name="Rogers Y.-H."/>
            <person name="Friedman R."/>
            <person name="Venter J.C."/>
        </authorList>
    </citation>
    <scope>NUCLEOTIDE SEQUENCE [LARGE SCALE GENOMIC DNA]</scope>
    <source>
        <strain evidence="1 2">PV-1</strain>
    </source>
</reference>
<dbReference type="Proteomes" id="UP000005297">
    <property type="component" value="Unassembled WGS sequence"/>
</dbReference>
<dbReference type="HOGENOM" id="CLU_061953_0_0_0"/>
<evidence type="ECO:0000313" key="1">
    <source>
        <dbReference type="EMBL" id="EAU55394.1"/>
    </source>
</evidence>